<dbReference type="CDD" id="cd22319">
    <property type="entry name" value="DpnI-like"/>
    <property type="match status" value="1"/>
</dbReference>
<dbReference type="Pfam" id="PF17726">
    <property type="entry name" value="DpnI_C"/>
    <property type="match status" value="1"/>
</dbReference>
<keyword evidence="2" id="KW-0540">Nuclease</keyword>
<evidence type="ECO:0000259" key="1">
    <source>
        <dbReference type="Pfam" id="PF17726"/>
    </source>
</evidence>
<dbReference type="AlphaFoldDB" id="A0A2M6WKC1"/>
<dbReference type="Pfam" id="PF06044">
    <property type="entry name" value="DpnI"/>
    <property type="match status" value="1"/>
</dbReference>
<reference evidence="3" key="1">
    <citation type="submission" date="2017-09" db="EMBL/GenBank/DDBJ databases">
        <title>Depth-based differentiation of microbial function through sediment-hosted aquifers and enrichment of novel symbionts in the deep terrestrial subsurface.</title>
        <authorList>
            <person name="Probst A.J."/>
            <person name="Ladd B."/>
            <person name="Jarett J.K."/>
            <person name="Geller-Mcgrath D.E."/>
            <person name="Sieber C.M.K."/>
            <person name="Emerson J.B."/>
            <person name="Anantharaman K."/>
            <person name="Thomas B.C."/>
            <person name="Malmstrom R."/>
            <person name="Stieglmeier M."/>
            <person name="Klingl A."/>
            <person name="Woyke T."/>
            <person name="Ryan C.M."/>
            <person name="Banfield J.F."/>
        </authorList>
    </citation>
    <scope>NUCLEOTIDE SEQUENCE [LARGE SCALE GENOMIC DNA]</scope>
</reference>
<dbReference type="GO" id="GO:0004519">
    <property type="term" value="F:endonuclease activity"/>
    <property type="evidence" value="ECO:0007669"/>
    <property type="project" value="UniProtKB-KW"/>
</dbReference>
<dbReference type="EMBL" id="PFAY01000007">
    <property type="protein sequence ID" value="PIT93248.1"/>
    <property type="molecule type" value="Genomic_DNA"/>
</dbReference>
<keyword evidence="2" id="KW-0255">Endonuclease</keyword>
<organism evidence="2 3">
    <name type="scientific">Candidatus Harrisonbacteria bacterium CG10_big_fil_rev_8_21_14_0_10_38_8</name>
    <dbReference type="NCBI Taxonomy" id="1974582"/>
    <lineage>
        <taxon>Bacteria</taxon>
        <taxon>Candidatus Harrisoniibacteriota</taxon>
    </lineage>
</organism>
<gene>
    <name evidence="2" type="ORF">COU06_00940</name>
</gene>
<name>A0A2M6WKC1_9BACT</name>
<feature type="domain" description="Dam-replacing protein HTH" evidence="1">
    <location>
        <begin position="186"/>
        <end position="253"/>
    </location>
</feature>
<protein>
    <submittedName>
        <fullName evidence="2">Restriction endonuclease</fullName>
    </submittedName>
</protein>
<dbReference type="InterPro" id="IPR036388">
    <property type="entry name" value="WH-like_DNA-bd_sf"/>
</dbReference>
<dbReference type="Gene3D" id="1.10.10.10">
    <property type="entry name" value="Winged helix-like DNA-binding domain superfamily/Winged helix DNA-binding domain"/>
    <property type="match status" value="1"/>
</dbReference>
<sequence>MNLSFNTEIADKYTSASQKARVLTEDWVLGQIYCPNCGGSITNYGNNKPVADFFCKKCTEDFELKSKKGKFGKKVSAGAYTQMMKRIKSNSRPNFFFMAYIVKVLDVDNFFVVPKHFIVPEIIEQRLPLSVTARRAGWIGSNILFSKIPQAGKIFYIENGKEVAKNDVLQKWQKTLFLKKVKKANAKGWILDIMNCIDSLNKKEFSLQDVYKFEKDLSILHPENKNIKPKIRQQLQFLRDKGYLEFLEAGKYRLK</sequence>
<dbReference type="InterPro" id="IPR043025">
    <property type="entry name" value="DRP_PD-(D/E)XK_dom"/>
</dbReference>
<comment type="caution">
    <text evidence="2">The sequence shown here is derived from an EMBL/GenBank/DDBJ whole genome shotgun (WGS) entry which is preliminary data.</text>
</comment>
<dbReference type="InterPro" id="IPR041368">
    <property type="entry name" value="DRP_C"/>
</dbReference>
<dbReference type="InterPro" id="IPR010324">
    <property type="entry name" value="DRP"/>
</dbReference>
<accession>A0A2M6WKC1</accession>
<evidence type="ECO:0000313" key="3">
    <source>
        <dbReference type="Proteomes" id="UP000229112"/>
    </source>
</evidence>
<dbReference type="Proteomes" id="UP000229112">
    <property type="component" value="Unassembled WGS sequence"/>
</dbReference>
<evidence type="ECO:0000313" key="2">
    <source>
        <dbReference type="EMBL" id="PIT93248.1"/>
    </source>
</evidence>
<keyword evidence="2" id="KW-0378">Hydrolase</keyword>
<proteinExistence type="predicted"/>
<dbReference type="Gene3D" id="3.40.210.30">
    <property type="entry name" value="Dam replacing family, catalytic PD-(D/E)XK domain"/>
    <property type="match status" value="1"/>
</dbReference>